<keyword evidence="2" id="KW-1185">Reference proteome</keyword>
<proteinExistence type="predicted"/>
<dbReference type="AlphaFoldDB" id="A0A8X6PGU2"/>
<comment type="caution">
    <text evidence="1">The sequence shown here is derived from an EMBL/GenBank/DDBJ whole genome shotgun (WGS) entry which is preliminary data.</text>
</comment>
<name>A0A8X6PGU2_NEPPI</name>
<gene>
    <name evidence="1" type="ORF">NPIL_308831</name>
</gene>
<evidence type="ECO:0000313" key="1">
    <source>
        <dbReference type="EMBL" id="GFT67367.1"/>
    </source>
</evidence>
<reference evidence="1" key="1">
    <citation type="submission" date="2020-08" db="EMBL/GenBank/DDBJ databases">
        <title>Multicomponent nature underlies the extraordinary mechanical properties of spider dragline silk.</title>
        <authorList>
            <person name="Kono N."/>
            <person name="Nakamura H."/>
            <person name="Mori M."/>
            <person name="Yoshida Y."/>
            <person name="Ohtoshi R."/>
            <person name="Malay A.D."/>
            <person name="Moran D.A.P."/>
            <person name="Tomita M."/>
            <person name="Numata K."/>
            <person name="Arakawa K."/>
        </authorList>
    </citation>
    <scope>NUCLEOTIDE SEQUENCE</scope>
</reference>
<evidence type="ECO:0000313" key="2">
    <source>
        <dbReference type="Proteomes" id="UP000887013"/>
    </source>
</evidence>
<protein>
    <submittedName>
        <fullName evidence="1">Uncharacterized protein</fullName>
    </submittedName>
</protein>
<sequence>MSSVCKNAKAIELILESQYSKRRFDGNKFELKKCGWAGKEENGNSISNPAHELKRWGKNTFIVYVSQRCRLSPHDLQMEKQLSIRKISRFLQGIPLKAKIDIVGQ</sequence>
<dbReference type="Proteomes" id="UP000887013">
    <property type="component" value="Unassembled WGS sequence"/>
</dbReference>
<dbReference type="EMBL" id="BMAW01020302">
    <property type="protein sequence ID" value="GFT67367.1"/>
    <property type="molecule type" value="Genomic_DNA"/>
</dbReference>
<accession>A0A8X6PGU2</accession>
<organism evidence="1 2">
    <name type="scientific">Nephila pilipes</name>
    <name type="common">Giant wood spider</name>
    <name type="synonym">Nephila maculata</name>
    <dbReference type="NCBI Taxonomy" id="299642"/>
    <lineage>
        <taxon>Eukaryota</taxon>
        <taxon>Metazoa</taxon>
        <taxon>Ecdysozoa</taxon>
        <taxon>Arthropoda</taxon>
        <taxon>Chelicerata</taxon>
        <taxon>Arachnida</taxon>
        <taxon>Araneae</taxon>
        <taxon>Araneomorphae</taxon>
        <taxon>Entelegynae</taxon>
        <taxon>Araneoidea</taxon>
        <taxon>Nephilidae</taxon>
        <taxon>Nephila</taxon>
    </lineage>
</organism>